<dbReference type="Pfam" id="PF03473">
    <property type="entry name" value="MOSC"/>
    <property type="match status" value="1"/>
</dbReference>
<dbReference type="RefSeq" id="WP_115452467.1">
    <property type="nucleotide sequence ID" value="NZ_QNQT01000005.1"/>
</dbReference>
<evidence type="ECO:0000259" key="1">
    <source>
        <dbReference type="PROSITE" id="PS51340"/>
    </source>
</evidence>
<dbReference type="PROSITE" id="PS51340">
    <property type="entry name" value="MOSC"/>
    <property type="match status" value="1"/>
</dbReference>
<sequence length="218" mass="24420">MNQPKIIQLAIGKPKSFERNGAEYISAIGKEPVKEVFLTAEGLAGDGIANPEFHGGPDRALCLYPFEHYPKWEEEFGVQLYPPVFGENITVAGMRESDVFIGDIFKIGGAVVQITQGRVPCSTISKFNSIDPFLKRVYKTCLTGYFFRVLEEGSITQDSKIVLQQRSNQEITVFSAARAILHKSGDTDFIERLAGLPELAEEWRYKAEKILEEKLAKK</sequence>
<gene>
    <name evidence="2" type="ORF">DRW41_13160</name>
</gene>
<reference evidence="2 3" key="1">
    <citation type="submission" date="2018-07" db="EMBL/GenBank/DDBJ databases">
        <title>Bacillus sp. YLB-04 draft genome sequence.</title>
        <authorList>
            <person name="Yu L."/>
            <person name="Tang X."/>
        </authorList>
    </citation>
    <scope>NUCLEOTIDE SEQUENCE [LARGE SCALE GENOMIC DNA]</scope>
    <source>
        <strain evidence="2 3">YLB-04</strain>
    </source>
</reference>
<dbReference type="PANTHER" id="PTHR30212">
    <property type="entry name" value="PROTEIN YIIM"/>
    <property type="match status" value="1"/>
</dbReference>
<dbReference type="InterPro" id="IPR005163">
    <property type="entry name" value="Tri_helical_YiiM-like"/>
</dbReference>
<comment type="caution">
    <text evidence="2">The sequence shown here is derived from an EMBL/GenBank/DDBJ whole genome shotgun (WGS) entry which is preliminary data.</text>
</comment>
<dbReference type="InterPro" id="IPR011037">
    <property type="entry name" value="Pyrv_Knase-like_insert_dom_sf"/>
</dbReference>
<keyword evidence="3" id="KW-1185">Reference proteome</keyword>
<dbReference type="AlphaFoldDB" id="A0A3D8GPQ6"/>
<accession>A0A3D8GPQ6</accession>
<proteinExistence type="predicted"/>
<dbReference type="Gene3D" id="2.40.33.20">
    <property type="entry name" value="PK beta-barrel domain-like"/>
    <property type="match status" value="1"/>
</dbReference>
<dbReference type="SUPFAM" id="SSF50800">
    <property type="entry name" value="PK beta-barrel domain-like"/>
    <property type="match status" value="1"/>
</dbReference>
<protein>
    <submittedName>
        <fullName evidence="2">MOSC domain-containing protein</fullName>
    </submittedName>
</protein>
<evidence type="ECO:0000313" key="2">
    <source>
        <dbReference type="EMBL" id="RDU36473.1"/>
    </source>
</evidence>
<dbReference type="PANTHER" id="PTHR30212:SF2">
    <property type="entry name" value="PROTEIN YIIM"/>
    <property type="match status" value="1"/>
</dbReference>
<dbReference type="InterPro" id="IPR052353">
    <property type="entry name" value="Benzoxazolinone_Detox_Enz"/>
</dbReference>
<dbReference type="EMBL" id="QNQT01000005">
    <property type="protein sequence ID" value="RDU36473.1"/>
    <property type="molecule type" value="Genomic_DNA"/>
</dbReference>
<name>A0A3D8GPQ6_9BACI</name>
<dbReference type="GO" id="GO:0030170">
    <property type="term" value="F:pyridoxal phosphate binding"/>
    <property type="evidence" value="ECO:0007669"/>
    <property type="project" value="InterPro"/>
</dbReference>
<dbReference type="OrthoDB" id="9786134at2"/>
<dbReference type="GO" id="GO:0003824">
    <property type="term" value="F:catalytic activity"/>
    <property type="evidence" value="ECO:0007669"/>
    <property type="project" value="InterPro"/>
</dbReference>
<dbReference type="Proteomes" id="UP000257144">
    <property type="component" value="Unassembled WGS sequence"/>
</dbReference>
<dbReference type="InterPro" id="IPR005302">
    <property type="entry name" value="MoCF_Sase_C"/>
</dbReference>
<evidence type="ECO:0000313" key="3">
    <source>
        <dbReference type="Proteomes" id="UP000257144"/>
    </source>
</evidence>
<feature type="domain" description="MOSC" evidence="1">
    <location>
        <begin position="30"/>
        <end position="164"/>
    </location>
</feature>
<dbReference type="Pfam" id="PF03475">
    <property type="entry name" value="YiiM_3-alpha"/>
    <property type="match status" value="1"/>
</dbReference>
<organism evidence="2 3">
    <name type="scientific">Neobacillus piezotolerans</name>
    <dbReference type="NCBI Taxonomy" id="2259171"/>
    <lineage>
        <taxon>Bacteria</taxon>
        <taxon>Bacillati</taxon>
        <taxon>Bacillota</taxon>
        <taxon>Bacilli</taxon>
        <taxon>Bacillales</taxon>
        <taxon>Bacillaceae</taxon>
        <taxon>Neobacillus</taxon>
    </lineage>
</organism>
<dbReference type="GO" id="GO:0030151">
    <property type="term" value="F:molybdenum ion binding"/>
    <property type="evidence" value="ECO:0007669"/>
    <property type="project" value="InterPro"/>
</dbReference>